<sequence length="367" mass="41872">MLLGGSKQPIDKKIPNGCLDVFCVSNTTYEEFAEKGNIEMVQKSGIPELRRFCRKITASAQLQQALHFMRSRLPSLFNSIEIWTESTHALAQVHKADKGTSIMDGHELALVMKHHGKFRDVLRSDIFRFFNKSSIQWEGNAAKSYKAWCRNNGKHEAGTRGYVNWNAEMIERMRIDLKSKWALLEEKITTSMKSLLEEVNNQLRGLRACIEEQNASTTMQYGINFRIQDLEYQFSLIEQKFARLLRTIRQYVEEPNASSFIATEMMPAYREACSQGGKGMHVRQISIITNHTSNGTIFHNISAKMRKEMINIIDDEFGKLKGEVDDTFDLIGKDIEMAVAEKPQSSSHALSPEAKKLIDRLAKNLLS</sequence>
<proteinExistence type="predicted"/>
<dbReference type="Proteomes" id="UP000624404">
    <property type="component" value="Unassembled WGS sequence"/>
</dbReference>
<evidence type="ECO:0000259" key="1">
    <source>
        <dbReference type="Pfam" id="PF24564"/>
    </source>
</evidence>
<name>A0A8H2W243_9HELO</name>
<protein>
    <submittedName>
        <fullName evidence="2">391a815d-1b9c-4314-ad35-de3c751e332e</fullName>
    </submittedName>
</protein>
<reference evidence="2" key="1">
    <citation type="submission" date="2020-10" db="EMBL/GenBank/DDBJ databases">
        <authorList>
            <person name="Kusch S."/>
        </authorList>
    </citation>
    <scope>NUCLEOTIDE SEQUENCE</scope>
    <source>
        <strain evidence="2">SwB9</strain>
    </source>
</reference>
<gene>
    <name evidence="2" type="ORF">SCLTRI_LOCUS8877</name>
</gene>
<dbReference type="AlphaFoldDB" id="A0A8H2W243"/>
<dbReference type="EMBL" id="CAJHIA010000033">
    <property type="protein sequence ID" value="CAD6449084.1"/>
    <property type="molecule type" value="Genomic_DNA"/>
</dbReference>
<keyword evidence="3" id="KW-1185">Reference proteome</keyword>
<dbReference type="Pfam" id="PF24564">
    <property type="entry name" value="DUF7605"/>
    <property type="match status" value="1"/>
</dbReference>
<dbReference type="PANTHER" id="PTHR36681">
    <property type="entry name" value="NUCLEAR GTPASE, GERMINAL CENTER-ASSOCIATED, TANDEM DUPLICATE 3"/>
    <property type="match status" value="1"/>
</dbReference>
<dbReference type="InterPro" id="IPR056024">
    <property type="entry name" value="DUF7605"/>
</dbReference>
<comment type="caution">
    <text evidence="2">The sequence shown here is derived from an EMBL/GenBank/DDBJ whole genome shotgun (WGS) entry which is preliminary data.</text>
</comment>
<dbReference type="OrthoDB" id="3598281at2759"/>
<dbReference type="PANTHER" id="PTHR36681:SF3">
    <property type="entry name" value="NUCLEAR GTPASE, GERMINAL CENTER-ASSOCIATED, TANDEM DUPLICATE 3"/>
    <property type="match status" value="1"/>
</dbReference>
<organism evidence="2 3">
    <name type="scientific">Sclerotinia trifoliorum</name>
    <dbReference type="NCBI Taxonomy" id="28548"/>
    <lineage>
        <taxon>Eukaryota</taxon>
        <taxon>Fungi</taxon>
        <taxon>Dikarya</taxon>
        <taxon>Ascomycota</taxon>
        <taxon>Pezizomycotina</taxon>
        <taxon>Leotiomycetes</taxon>
        <taxon>Helotiales</taxon>
        <taxon>Sclerotiniaceae</taxon>
        <taxon>Sclerotinia</taxon>
    </lineage>
</organism>
<feature type="domain" description="DUF7605" evidence="1">
    <location>
        <begin position="132"/>
        <end position="298"/>
    </location>
</feature>
<evidence type="ECO:0000313" key="2">
    <source>
        <dbReference type="EMBL" id="CAD6449084.1"/>
    </source>
</evidence>
<evidence type="ECO:0000313" key="3">
    <source>
        <dbReference type="Proteomes" id="UP000624404"/>
    </source>
</evidence>
<accession>A0A8H2W243</accession>